<feature type="domain" description="O-methyltransferase dimerisation" evidence="6">
    <location>
        <begin position="35"/>
        <end position="103"/>
    </location>
</feature>
<evidence type="ECO:0000256" key="3">
    <source>
        <dbReference type="ARBA" id="ARBA00022691"/>
    </source>
</evidence>
<evidence type="ECO:0000256" key="1">
    <source>
        <dbReference type="ARBA" id="ARBA00022603"/>
    </source>
</evidence>
<sequence length="361" mass="38570">MNDTEHPAPEAEAPAAPAPEASAVERVARLATLFTPWALRTAVTLRLFDLIEEGNHRPDELAARSGADPGALQRLLRYLADLDVLARTGDTYRLTPLGQVLTSRHPSRTARFLDQDDAWARTGDRAVPGLLHAVRTGGPAWERHHGLPFWASLDGDTALGEAFDRAMAVHADGFGPWLAGAWDWSSVTRVADIGGGTGTTLVTLLEHHPHLRGVLVDLPRTVERATREIAAAGPGVVSRAEMVGRSFFEPLPPGAGAYLLAHVLHDWPDRECVRVLRGCAGAAGGRGRVLVVDRIRADTGDAAAGPLAVGRRDLAMLVLLGGRERTEEEFRALGEAAGLRLTATTPAPEPGLHLIEFAPAD</sequence>
<keyword evidence="8" id="KW-1185">Reference proteome</keyword>
<dbReference type="Pfam" id="PF00891">
    <property type="entry name" value="Methyltransf_2"/>
    <property type="match status" value="1"/>
</dbReference>
<gene>
    <name evidence="7" type="ORF">SYYSPA8_21235</name>
</gene>
<keyword evidence="3" id="KW-0949">S-adenosyl-L-methionine</keyword>
<dbReference type="GO" id="GO:0032259">
    <property type="term" value="P:methylation"/>
    <property type="evidence" value="ECO:0007669"/>
    <property type="project" value="UniProtKB-KW"/>
</dbReference>
<dbReference type="SUPFAM" id="SSF53335">
    <property type="entry name" value="S-adenosyl-L-methionine-dependent methyltransferases"/>
    <property type="match status" value="1"/>
</dbReference>
<dbReference type="InterPro" id="IPR036390">
    <property type="entry name" value="WH_DNA-bd_sf"/>
</dbReference>
<proteinExistence type="predicted"/>
<dbReference type="InterPro" id="IPR012967">
    <property type="entry name" value="COMT_dimerisation"/>
</dbReference>
<evidence type="ECO:0000313" key="7">
    <source>
        <dbReference type="EMBL" id="GLF96866.1"/>
    </source>
</evidence>
<name>A0ABQ5P2P2_9ACTN</name>
<dbReference type="InterPro" id="IPR016461">
    <property type="entry name" value="COMT-like"/>
</dbReference>
<reference evidence="7 8" key="1">
    <citation type="submission" date="2022-10" db="EMBL/GenBank/DDBJ databases">
        <title>Draft genome sequence of Streptomyces sp. YSPA8.</title>
        <authorList>
            <person name="Moriuchi R."/>
            <person name="Dohra H."/>
            <person name="Yamamura H."/>
            <person name="Kodani S."/>
        </authorList>
    </citation>
    <scope>NUCLEOTIDE SEQUENCE [LARGE SCALE GENOMIC DNA]</scope>
    <source>
        <strain evidence="7 8">YSPA8</strain>
    </source>
</reference>
<feature type="domain" description="O-methyltransferase C-terminal" evidence="5">
    <location>
        <begin position="130"/>
        <end position="339"/>
    </location>
</feature>
<evidence type="ECO:0000259" key="6">
    <source>
        <dbReference type="Pfam" id="PF08100"/>
    </source>
</evidence>
<dbReference type="InterPro" id="IPR029063">
    <property type="entry name" value="SAM-dependent_MTases_sf"/>
</dbReference>
<feature type="compositionally biased region" description="Low complexity" evidence="4">
    <location>
        <begin position="10"/>
        <end position="21"/>
    </location>
</feature>
<dbReference type="SUPFAM" id="SSF46785">
    <property type="entry name" value="Winged helix' DNA-binding domain"/>
    <property type="match status" value="1"/>
</dbReference>
<organism evidence="7 8">
    <name type="scientific">Streptomyces yaizuensis</name>
    <dbReference type="NCBI Taxonomy" id="2989713"/>
    <lineage>
        <taxon>Bacteria</taxon>
        <taxon>Bacillati</taxon>
        <taxon>Actinomycetota</taxon>
        <taxon>Actinomycetes</taxon>
        <taxon>Kitasatosporales</taxon>
        <taxon>Streptomycetaceae</taxon>
        <taxon>Streptomyces</taxon>
    </lineage>
</organism>
<feature type="region of interest" description="Disordered" evidence="4">
    <location>
        <begin position="1"/>
        <end position="21"/>
    </location>
</feature>
<dbReference type="InterPro" id="IPR001077">
    <property type="entry name" value="COMT_C"/>
</dbReference>
<dbReference type="Proteomes" id="UP001291653">
    <property type="component" value="Unassembled WGS sequence"/>
</dbReference>
<protein>
    <submittedName>
        <fullName evidence="7">Methyltransferase</fullName>
    </submittedName>
</protein>
<keyword evidence="1 7" id="KW-0489">Methyltransferase</keyword>
<dbReference type="Gene3D" id="1.10.10.10">
    <property type="entry name" value="Winged helix-like DNA-binding domain superfamily/Winged helix DNA-binding domain"/>
    <property type="match status" value="1"/>
</dbReference>
<evidence type="ECO:0000256" key="2">
    <source>
        <dbReference type="ARBA" id="ARBA00022679"/>
    </source>
</evidence>
<dbReference type="GO" id="GO:0008168">
    <property type="term" value="F:methyltransferase activity"/>
    <property type="evidence" value="ECO:0007669"/>
    <property type="project" value="UniProtKB-KW"/>
</dbReference>
<dbReference type="EMBL" id="BSBI01000009">
    <property type="protein sequence ID" value="GLF96866.1"/>
    <property type="molecule type" value="Genomic_DNA"/>
</dbReference>
<keyword evidence="2" id="KW-0808">Transferase</keyword>
<evidence type="ECO:0000256" key="4">
    <source>
        <dbReference type="SAM" id="MobiDB-lite"/>
    </source>
</evidence>
<dbReference type="PROSITE" id="PS51683">
    <property type="entry name" value="SAM_OMT_II"/>
    <property type="match status" value="1"/>
</dbReference>
<dbReference type="PANTHER" id="PTHR43712">
    <property type="entry name" value="PUTATIVE (AFU_ORTHOLOGUE AFUA_4G14580)-RELATED"/>
    <property type="match status" value="1"/>
</dbReference>
<dbReference type="InterPro" id="IPR036388">
    <property type="entry name" value="WH-like_DNA-bd_sf"/>
</dbReference>
<evidence type="ECO:0000313" key="8">
    <source>
        <dbReference type="Proteomes" id="UP001291653"/>
    </source>
</evidence>
<dbReference type="PIRSF" id="PIRSF005739">
    <property type="entry name" value="O-mtase"/>
    <property type="match status" value="1"/>
</dbReference>
<dbReference type="Pfam" id="PF08100">
    <property type="entry name" value="Dimerisation"/>
    <property type="match status" value="1"/>
</dbReference>
<dbReference type="Gene3D" id="3.40.50.150">
    <property type="entry name" value="Vaccinia Virus protein VP39"/>
    <property type="match status" value="1"/>
</dbReference>
<evidence type="ECO:0000259" key="5">
    <source>
        <dbReference type="Pfam" id="PF00891"/>
    </source>
</evidence>
<dbReference type="PANTHER" id="PTHR43712:SF2">
    <property type="entry name" value="O-METHYLTRANSFERASE CICE"/>
    <property type="match status" value="1"/>
</dbReference>
<comment type="caution">
    <text evidence="7">The sequence shown here is derived from an EMBL/GenBank/DDBJ whole genome shotgun (WGS) entry which is preliminary data.</text>
</comment>
<accession>A0ABQ5P2P2</accession>
<dbReference type="Gene3D" id="1.10.287.1350">
    <property type="match status" value="1"/>
</dbReference>